<feature type="transmembrane region" description="Helical" evidence="10">
    <location>
        <begin position="467"/>
        <end position="485"/>
    </location>
</feature>
<dbReference type="PANTHER" id="PTHR23284">
    <property type="entry name" value="PROLACTIN REGULATORY ELEMENT BINDING PROTEIN"/>
    <property type="match status" value="1"/>
</dbReference>
<dbReference type="Proteomes" id="UP001492380">
    <property type="component" value="Unassembled WGS sequence"/>
</dbReference>
<sequence>MAPGVSFTKATLSYPVFAADFDPYNRGYLVVAGGGGENRSGVPNKITLLDASSRSTLDVASEIDLPRDEDAVMSLANLASKDGLVTLAGINSSEKSRLADNNQHLRAFAIDYPKKKKDSDEAKENAPAQEEGSISTAGKTKLFKNPKAENSKKENYQRILRLSPAQKRESASKRIGAIATGLNPESELVIFDATTATPKDTEVIQRIYPKEGKEVNDIDIAEESEGEFSVAYCTDYEVYVRRFTYDFAKKKSKSDSKSEGAMAAYTMPFNDVFTPGPRPIIKFLRFLTPHHILLCANLPQRKGAELLVLRKEPFRPGEIILRKKLPKRIKATSGLDVCALDADRKTGARQIVVAVAGHDISIEVYTMEYSGERTNTLSKFSSVTTLRDVHPIQMTKLAFSRFHSPWPTSSEAPAKSPGPQYLRLASTSLGNTVVVDTFSLNPVHPRKAFSRYVLKSPRGVLSSLFDTGFPVLVIGFVLLVTLILLQSYMDLRSEAYGQLNTVQVVPQSIKNAMARMNLPLPPGARVPQIKVAPTEASASLASVGAEATEKAKTAAFRLADVLQQYSIYPSSAATTDSKSIVIRQDSNSSSDEGRFETVVYNSEAEAQSADPEAKHWDDLTEEQQEKWKQRLIAAGAWTVGEGETILKAVMWREVAKFVGGAVNHALGEL</sequence>
<comment type="function">
    <text evidence="10">Guanine nucleotide-exchange factor (GEF) required for the formation or budding of transport vesicles from the ER.</text>
</comment>
<comment type="caution">
    <text evidence="12">The sequence shown here is derived from an EMBL/GenBank/DDBJ whole genome shotgun (WGS) entry which is preliminary data.</text>
</comment>
<keyword evidence="13" id="KW-1185">Reference proteome</keyword>
<evidence type="ECO:0000256" key="7">
    <source>
        <dbReference type="ARBA" id="ARBA00022927"/>
    </source>
</evidence>
<dbReference type="InterPro" id="IPR045260">
    <property type="entry name" value="Sec12-like"/>
</dbReference>
<protein>
    <recommendedName>
        <fullName evidence="10">Guanine nucleotide-exchange factor SEC12</fullName>
    </recommendedName>
</protein>
<evidence type="ECO:0000256" key="8">
    <source>
        <dbReference type="ARBA" id="ARBA00022989"/>
    </source>
</evidence>
<evidence type="ECO:0000256" key="1">
    <source>
        <dbReference type="ARBA" id="ARBA00022448"/>
    </source>
</evidence>
<evidence type="ECO:0000256" key="2">
    <source>
        <dbReference type="ARBA" id="ARBA00022574"/>
    </source>
</evidence>
<comment type="similarity">
    <text evidence="10">Belongs to the WD repeat SEC12 family.</text>
</comment>
<proteinExistence type="inferred from homology"/>
<evidence type="ECO:0000256" key="9">
    <source>
        <dbReference type="ARBA" id="ARBA00023136"/>
    </source>
</evidence>
<evidence type="ECO:0000313" key="12">
    <source>
        <dbReference type="EMBL" id="KAK8246571.1"/>
    </source>
</evidence>
<evidence type="ECO:0000256" key="6">
    <source>
        <dbReference type="ARBA" id="ARBA00022892"/>
    </source>
</evidence>
<reference evidence="12 13" key="1">
    <citation type="submission" date="2024-04" db="EMBL/GenBank/DDBJ databases">
        <title>Phyllosticta paracitricarpa is synonymous to the EU quarantine fungus P. citricarpa based on phylogenomic analyses.</title>
        <authorList>
            <consortium name="Lawrence Berkeley National Laboratory"/>
            <person name="Van Ingen-Buijs V.A."/>
            <person name="Van Westerhoven A.C."/>
            <person name="Haridas S."/>
            <person name="Skiadas P."/>
            <person name="Martin F."/>
            <person name="Groenewald J.Z."/>
            <person name="Crous P.W."/>
            <person name="Seidl M.F."/>
        </authorList>
    </citation>
    <scope>NUCLEOTIDE SEQUENCE [LARGE SCALE GENOMIC DNA]</scope>
    <source>
        <strain evidence="12 13">CBS 123374</strain>
    </source>
</reference>
<evidence type="ECO:0000256" key="5">
    <source>
        <dbReference type="ARBA" id="ARBA00022824"/>
    </source>
</evidence>
<keyword evidence="6" id="KW-0931">ER-Golgi transport</keyword>
<evidence type="ECO:0000256" key="10">
    <source>
        <dbReference type="RuleBase" id="RU369019"/>
    </source>
</evidence>
<evidence type="ECO:0000256" key="3">
    <source>
        <dbReference type="ARBA" id="ARBA00022692"/>
    </source>
</evidence>
<dbReference type="PANTHER" id="PTHR23284:SF0">
    <property type="entry name" value="PROLACTIN REGULATORY ELEMENT-BINDING PROTEIN"/>
    <property type="match status" value="1"/>
</dbReference>
<keyword evidence="4 10" id="KW-0677">Repeat</keyword>
<dbReference type="InterPro" id="IPR015943">
    <property type="entry name" value="WD40/YVTN_repeat-like_dom_sf"/>
</dbReference>
<keyword evidence="7 10" id="KW-0653">Protein transport</keyword>
<evidence type="ECO:0000256" key="11">
    <source>
        <dbReference type="SAM" id="MobiDB-lite"/>
    </source>
</evidence>
<keyword evidence="5 10" id="KW-0256">Endoplasmic reticulum</keyword>
<organism evidence="12 13">
    <name type="scientific">Phyllosticta capitalensis</name>
    <dbReference type="NCBI Taxonomy" id="121624"/>
    <lineage>
        <taxon>Eukaryota</taxon>
        <taxon>Fungi</taxon>
        <taxon>Dikarya</taxon>
        <taxon>Ascomycota</taxon>
        <taxon>Pezizomycotina</taxon>
        <taxon>Dothideomycetes</taxon>
        <taxon>Dothideomycetes incertae sedis</taxon>
        <taxon>Botryosphaeriales</taxon>
        <taxon>Phyllostictaceae</taxon>
        <taxon>Phyllosticta</taxon>
    </lineage>
</organism>
<gene>
    <name evidence="12" type="ORF">HDK90DRAFT_472216</name>
</gene>
<keyword evidence="8 10" id="KW-1133">Transmembrane helix</keyword>
<evidence type="ECO:0000313" key="13">
    <source>
        <dbReference type="Proteomes" id="UP001492380"/>
    </source>
</evidence>
<keyword evidence="9 10" id="KW-0472">Membrane</keyword>
<accession>A0ABR1Z2E3</accession>
<evidence type="ECO:0000256" key="4">
    <source>
        <dbReference type="ARBA" id="ARBA00022737"/>
    </source>
</evidence>
<comment type="subcellular location">
    <subcellularLocation>
        <location evidence="10">Endoplasmic reticulum membrane</location>
        <topology evidence="10">Single-pass type II membrane protein</topology>
    </subcellularLocation>
    <subcellularLocation>
        <location evidence="10">Golgi apparatus membrane</location>
        <topology evidence="10">Single-pass type II membrane protein</topology>
    </subcellularLocation>
</comment>
<keyword evidence="2 10" id="KW-0853">WD repeat</keyword>
<feature type="region of interest" description="Disordered" evidence="11">
    <location>
        <begin position="112"/>
        <end position="153"/>
    </location>
</feature>
<keyword evidence="1 10" id="KW-0813">Transport</keyword>
<keyword evidence="3 10" id="KW-0812">Transmembrane</keyword>
<dbReference type="Gene3D" id="2.130.10.10">
    <property type="entry name" value="YVTN repeat-like/Quinoprotein amine dehydrogenase"/>
    <property type="match status" value="1"/>
</dbReference>
<dbReference type="EMBL" id="JBBWRZ010000001">
    <property type="protein sequence ID" value="KAK8246571.1"/>
    <property type="molecule type" value="Genomic_DNA"/>
</dbReference>
<name>A0ABR1Z2E3_9PEZI</name>